<dbReference type="Pfam" id="PF07693">
    <property type="entry name" value="KAP_NTPase"/>
    <property type="match status" value="1"/>
</dbReference>
<dbReference type="Gene3D" id="3.40.50.300">
    <property type="entry name" value="P-loop containing nucleotide triphosphate hydrolases"/>
    <property type="match status" value="1"/>
</dbReference>
<dbReference type="GeneID" id="79175809"/>
<dbReference type="SUPFAM" id="SSF52540">
    <property type="entry name" value="P-loop containing nucleoside triphosphate hydrolases"/>
    <property type="match status" value="1"/>
</dbReference>
<evidence type="ECO:0000256" key="1">
    <source>
        <dbReference type="SAM" id="Coils"/>
    </source>
</evidence>
<dbReference type="HOGENOM" id="CLU_039725_3_0_6"/>
<sequence length="453" mass="52200">MSNEVRKLRFIGDNGRDEFFREQVADKVIKLLCSDIDVSPMVVDGYWGTGKTEFCHKLINKFKDEHENYRILYVDAFRADHADDALMTILAEVLSLIPKDQKENFLQKAVPVIRFGIKALLKAGVSHVLRENADDVADELEEHIQDTANAAIDATVRAMLKDHERAEQSLEALQATLRDIAKSNPIVIFIDELDRCRPNYAVQVLEVIKHTFDVEGVSFVLVTNTLQLKAAVNHEYGAVVDAQRYLDKFLKFRFELPNFIPSGGYSKYDVSDRHFDACIEQSDILKVSSLRQGRAPLNEFCKCLLKINKISLREIEAFVRYLSVYSALNRNYNYDFDYGFEAIKIFSIFIYCFRPDVKNQIIFNIYDGESIYPLLGITETISGEDFDFCDFIEVFAWYIGSQFNRNNGYWDVGEDVSRLAMKEQFKNGFRSIDYNQKAIFDEFVKVFDVLSLA</sequence>
<evidence type="ECO:0000259" key="2">
    <source>
        <dbReference type="Pfam" id="PF07693"/>
    </source>
</evidence>
<dbReference type="RefSeq" id="WP_015486036.1">
    <property type="nucleotide sequence ID" value="NC_020888.1"/>
</dbReference>
<feature type="domain" description="KAP NTPase" evidence="2">
    <location>
        <begin position="21"/>
        <end position="326"/>
    </location>
</feature>
<proteinExistence type="predicted"/>
<dbReference type="PATRIC" id="fig|1298593.3.peg.832"/>
<protein>
    <recommendedName>
        <fullName evidence="2">KAP NTPase domain-containing protein</fullName>
    </recommendedName>
</protein>
<name>M5E0Q9_9GAMM</name>
<dbReference type="AlphaFoldDB" id="M5E0Q9"/>
<reference evidence="3 4" key="1">
    <citation type="journal article" date="2013" name="Genome Announc.">
        <title>Genome Sequence of Thalassolituus oleivorans MIL-1 (DSM 14913T).</title>
        <authorList>
            <person name="Golyshin P.N."/>
            <person name="Werner J."/>
            <person name="Chernikova T.N."/>
            <person name="Tran H."/>
            <person name="Ferrer M."/>
            <person name="Yakimov M.M."/>
            <person name="Teeling H."/>
            <person name="Golyshina O.V."/>
        </authorList>
    </citation>
    <scope>NUCLEOTIDE SEQUENCE [LARGE SCALE GENOMIC DNA]</scope>
    <source>
        <strain evidence="3 4">MIL-1</strain>
    </source>
</reference>
<evidence type="ECO:0000313" key="3">
    <source>
        <dbReference type="EMBL" id="CCU71299.1"/>
    </source>
</evidence>
<keyword evidence="4" id="KW-1185">Reference proteome</keyword>
<dbReference type="InterPro" id="IPR011646">
    <property type="entry name" value="KAP_P-loop"/>
</dbReference>
<dbReference type="Proteomes" id="UP000011866">
    <property type="component" value="Chromosome"/>
</dbReference>
<keyword evidence="1" id="KW-0175">Coiled coil</keyword>
<dbReference type="KEGG" id="tol:TOL_0863"/>
<dbReference type="InterPro" id="IPR027417">
    <property type="entry name" value="P-loop_NTPase"/>
</dbReference>
<evidence type="ECO:0000313" key="4">
    <source>
        <dbReference type="Proteomes" id="UP000011866"/>
    </source>
</evidence>
<dbReference type="EMBL" id="HF680312">
    <property type="protein sequence ID" value="CCU71299.1"/>
    <property type="molecule type" value="Genomic_DNA"/>
</dbReference>
<organism evidence="3 4">
    <name type="scientific">Thalassolituus oleivorans MIL-1</name>
    <dbReference type="NCBI Taxonomy" id="1298593"/>
    <lineage>
        <taxon>Bacteria</taxon>
        <taxon>Pseudomonadati</taxon>
        <taxon>Pseudomonadota</taxon>
        <taxon>Gammaproteobacteria</taxon>
        <taxon>Oceanospirillales</taxon>
        <taxon>Oceanospirillaceae</taxon>
        <taxon>Thalassolituus</taxon>
    </lineage>
</organism>
<gene>
    <name evidence="3" type="ORF">TOL_0863</name>
</gene>
<accession>M5E0Q9</accession>
<dbReference type="eggNOG" id="COG4928">
    <property type="taxonomic scope" value="Bacteria"/>
</dbReference>
<feature type="coiled-coil region" evidence="1">
    <location>
        <begin position="130"/>
        <end position="183"/>
    </location>
</feature>